<dbReference type="InterPro" id="IPR003964">
    <property type="entry name" value="Carb_kinase"/>
</dbReference>
<name>A0A8E1WIS8_9HYPH</name>
<dbReference type="PRINTS" id="PR01469">
    <property type="entry name" value="CARBMTKINASE"/>
</dbReference>
<dbReference type="GO" id="GO:0008804">
    <property type="term" value="F:carbamate kinase activity"/>
    <property type="evidence" value="ECO:0007669"/>
    <property type="project" value="InterPro"/>
</dbReference>
<proteinExistence type="inferred from homology"/>
<dbReference type="InterPro" id="IPR001048">
    <property type="entry name" value="Asp/Glu/Uridylate_kinase"/>
</dbReference>
<dbReference type="AlphaFoldDB" id="A0A8E1WIS8"/>
<keyword evidence="3 4" id="KW-0418">Kinase</keyword>
<comment type="caution">
    <text evidence="6">The sequence shown here is derived from an EMBL/GenBank/DDBJ whole genome shotgun (WGS) entry which is preliminary data.</text>
</comment>
<dbReference type="Pfam" id="PF00696">
    <property type="entry name" value="AA_kinase"/>
    <property type="match status" value="1"/>
</dbReference>
<organism evidence="6 7">
    <name type="scientific">Aminobacter carboxidus</name>
    <dbReference type="NCBI Taxonomy" id="376165"/>
    <lineage>
        <taxon>Bacteria</taxon>
        <taxon>Pseudomonadati</taxon>
        <taxon>Pseudomonadota</taxon>
        <taxon>Alphaproteobacteria</taxon>
        <taxon>Hyphomicrobiales</taxon>
        <taxon>Phyllobacteriaceae</taxon>
        <taxon>Aminobacter</taxon>
    </lineage>
</organism>
<reference evidence="6 7" key="1">
    <citation type="submission" date="2020-08" db="EMBL/GenBank/DDBJ databases">
        <title>Genomic Encyclopedia of Type Strains, Phase IV (KMG-IV): sequencing the most valuable type-strain genomes for metagenomic binning, comparative biology and taxonomic classification.</title>
        <authorList>
            <person name="Goeker M."/>
        </authorList>
    </citation>
    <scope>NUCLEOTIDE SEQUENCE [LARGE SCALE GENOMIC DNA]</scope>
    <source>
        <strain evidence="6 7">DSM 17454</strain>
    </source>
</reference>
<dbReference type="SUPFAM" id="SSF53633">
    <property type="entry name" value="Carbamate kinase-like"/>
    <property type="match status" value="1"/>
</dbReference>
<dbReference type="Gene3D" id="3.40.1160.10">
    <property type="entry name" value="Acetylglutamate kinase-like"/>
    <property type="match status" value="1"/>
</dbReference>
<evidence type="ECO:0000256" key="4">
    <source>
        <dbReference type="PIRNR" id="PIRNR000723"/>
    </source>
</evidence>
<dbReference type="PANTHER" id="PTHR30409:SF1">
    <property type="entry name" value="CARBAMATE KINASE-RELATED"/>
    <property type="match status" value="1"/>
</dbReference>
<evidence type="ECO:0000256" key="3">
    <source>
        <dbReference type="ARBA" id="ARBA00022777"/>
    </source>
</evidence>
<sequence length="310" mass="33232">MRLVISLGGNALLRKGQAITAENQRENASQAAMWLAPVARAHHVLVTHGSGPQLAMLAQQSFSYSVAEPTRLDLLCAQAGGETGYLLARELRNRLGGDRSVVAQMAQVLVNPDDEAFRSPTKPIGPFYERIHAHQLRQQRGWDFSEFNGEYRRVAAVPHLQATIEAHASELMLESGSTVVICGPVPVAELPTGGLSGVEALPDKDEFASLLARELNADALLLLTDVLSVAIDYGKPEQRHVRQATPAMLRATSFDAGSIGPKIEAACAFVKSSGKWAAIGSISNVERILSGDAGTRVVPTMAGAIELWPR</sequence>
<evidence type="ECO:0000313" key="7">
    <source>
        <dbReference type="Proteomes" id="UP000532373"/>
    </source>
</evidence>
<accession>A0A8E1WIS8</accession>
<dbReference type="GO" id="GO:0019546">
    <property type="term" value="P:L-arginine deiminase pathway"/>
    <property type="evidence" value="ECO:0007669"/>
    <property type="project" value="TreeGrafter"/>
</dbReference>
<gene>
    <name evidence="6" type="ORF">HNQ96_005694</name>
</gene>
<dbReference type="RefSeq" id="WP_184773471.1">
    <property type="nucleotide sequence ID" value="NZ_JACHGI010000019.1"/>
</dbReference>
<dbReference type="PANTHER" id="PTHR30409">
    <property type="entry name" value="CARBAMATE KINASE"/>
    <property type="match status" value="1"/>
</dbReference>
<feature type="domain" description="Aspartate/glutamate/uridylate kinase" evidence="5">
    <location>
        <begin position="1"/>
        <end position="275"/>
    </location>
</feature>
<dbReference type="PIRSF" id="PIRSF000723">
    <property type="entry name" value="Carbamate_kin"/>
    <property type="match status" value="1"/>
</dbReference>
<comment type="similarity">
    <text evidence="1 4">Belongs to the carbamate kinase family.</text>
</comment>
<dbReference type="Proteomes" id="UP000532373">
    <property type="component" value="Unassembled WGS sequence"/>
</dbReference>
<dbReference type="InterPro" id="IPR036393">
    <property type="entry name" value="AceGlu_kinase-like_sf"/>
</dbReference>
<dbReference type="GO" id="GO:0005829">
    <property type="term" value="C:cytosol"/>
    <property type="evidence" value="ECO:0007669"/>
    <property type="project" value="TreeGrafter"/>
</dbReference>
<evidence type="ECO:0000256" key="1">
    <source>
        <dbReference type="ARBA" id="ARBA00011066"/>
    </source>
</evidence>
<evidence type="ECO:0000313" key="6">
    <source>
        <dbReference type="EMBL" id="MBB6469800.1"/>
    </source>
</evidence>
<dbReference type="EMBL" id="JACHGI010000019">
    <property type="protein sequence ID" value="MBB6469800.1"/>
    <property type="molecule type" value="Genomic_DNA"/>
</dbReference>
<evidence type="ECO:0000259" key="5">
    <source>
        <dbReference type="Pfam" id="PF00696"/>
    </source>
</evidence>
<keyword evidence="2 4" id="KW-0808">Transferase</keyword>
<evidence type="ECO:0000256" key="2">
    <source>
        <dbReference type="ARBA" id="ARBA00022679"/>
    </source>
</evidence>
<protein>
    <recommendedName>
        <fullName evidence="4">Carbamate kinase</fullName>
    </recommendedName>
</protein>